<dbReference type="SUPFAM" id="SSF46785">
    <property type="entry name" value="Winged helix' DNA-binding domain"/>
    <property type="match status" value="1"/>
</dbReference>
<dbReference type="InterPro" id="IPR011663">
    <property type="entry name" value="UTRA"/>
</dbReference>
<dbReference type="PANTHER" id="PTHR44846:SF1">
    <property type="entry name" value="MANNOSYL-D-GLYCERATE TRANSPORT_METABOLISM SYSTEM REPRESSOR MNGR-RELATED"/>
    <property type="match status" value="1"/>
</dbReference>
<dbReference type="Pfam" id="PF07702">
    <property type="entry name" value="UTRA"/>
    <property type="match status" value="1"/>
</dbReference>
<dbReference type="SMART" id="SM00866">
    <property type="entry name" value="UTRA"/>
    <property type="match status" value="1"/>
</dbReference>
<keyword evidence="1" id="KW-0805">Transcription regulation</keyword>
<dbReference type="InterPro" id="IPR000524">
    <property type="entry name" value="Tscrpt_reg_HTH_GntR"/>
</dbReference>
<dbReference type="PRINTS" id="PR00035">
    <property type="entry name" value="HTHGNTR"/>
</dbReference>
<sequence>MTDTSLTSRLVELIFGQPEALRNSATPLYIQLQSLIQEAISQGILQCNDALPAEREIASTMKVSRVTVKRAIDDLVNDGILTQRQGAGTFVNERVVHELNRLNSFSEVILAVDKHPDSRWIERGVGLATSDEIQKLRLQPGDEVVRMFRVRMADDKPVALEHATVPRKFLDNPFGITGSLYEALDEAGIRPVKAIQRLRAVAVDATYADYLDIPVGSPVIFLERHGLLEDDTPVEHTRSHFLGDTFDFVTVIREP</sequence>
<dbReference type="SMART" id="SM00345">
    <property type="entry name" value="HTH_GNTR"/>
    <property type="match status" value="1"/>
</dbReference>
<reference evidence="6" key="1">
    <citation type="journal article" date="2019" name="Int. J. Syst. Evol. Microbiol.">
        <title>The Global Catalogue of Microorganisms (GCM) 10K type strain sequencing project: providing services to taxonomists for standard genome sequencing and annotation.</title>
        <authorList>
            <consortium name="The Broad Institute Genomics Platform"/>
            <consortium name="The Broad Institute Genome Sequencing Center for Infectious Disease"/>
            <person name="Wu L."/>
            <person name="Ma J."/>
        </authorList>
    </citation>
    <scope>NUCLEOTIDE SEQUENCE [LARGE SCALE GENOMIC DNA]</scope>
    <source>
        <strain evidence="6">JCM 17805</strain>
    </source>
</reference>
<dbReference type="RefSeq" id="WP_345195411.1">
    <property type="nucleotide sequence ID" value="NZ_BAABFL010000135.1"/>
</dbReference>
<evidence type="ECO:0000259" key="4">
    <source>
        <dbReference type="PROSITE" id="PS50949"/>
    </source>
</evidence>
<dbReference type="Gene3D" id="1.10.10.10">
    <property type="entry name" value="Winged helix-like DNA-binding domain superfamily/Winged helix DNA-binding domain"/>
    <property type="match status" value="1"/>
</dbReference>
<gene>
    <name evidence="5" type="ORF">GCM10023116_18080</name>
</gene>
<comment type="caution">
    <text evidence="5">The sequence shown here is derived from an EMBL/GenBank/DDBJ whole genome shotgun (WGS) entry which is preliminary data.</text>
</comment>
<dbReference type="Gene3D" id="3.40.1410.10">
    <property type="entry name" value="Chorismate lyase-like"/>
    <property type="match status" value="1"/>
</dbReference>
<evidence type="ECO:0000313" key="6">
    <source>
        <dbReference type="Proteomes" id="UP001500604"/>
    </source>
</evidence>
<evidence type="ECO:0000256" key="1">
    <source>
        <dbReference type="ARBA" id="ARBA00023015"/>
    </source>
</evidence>
<keyword evidence="3" id="KW-0804">Transcription</keyword>
<dbReference type="EMBL" id="BAABFL010000135">
    <property type="protein sequence ID" value="GAA4649534.1"/>
    <property type="molecule type" value="Genomic_DNA"/>
</dbReference>
<dbReference type="PANTHER" id="PTHR44846">
    <property type="entry name" value="MANNOSYL-D-GLYCERATE TRANSPORT/METABOLISM SYSTEM REPRESSOR MNGR-RELATED"/>
    <property type="match status" value="1"/>
</dbReference>
<protein>
    <submittedName>
        <fullName evidence="5">GntR family transcriptional regulator</fullName>
    </submittedName>
</protein>
<evidence type="ECO:0000256" key="3">
    <source>
        <dbReference type="ARBA" id="ARBA00023163"/>
    </source>
</evidence>
<accession>A0ABP8V1T5</accession>
<dbReference type="SUPFAM" id="SSF64288">
    <property type="entry name" value="Chorismate lyase-like"/>
    <property type="match status" value="1"/>
</dbReference>
<dbReference type="PROSITE" id="PS50949">
    <property type="entry name" value="HTH_GNTR"/>
    <property type="match status" value="1"/>
</dbReference>
<evidence type="ECO:0000313" key="5">
    <source>
        <dbReference type="EMBL" id="GAA4649534.1"/>
    </source>
</evidence>
<dbReference type="InterPro" id="IPR036390">
    <property type="entry name" value="WH_DNA-bd_sf"/>
</dbReference>
<dbReference type="InterPro" id="IPR036388">
    <property type="entry name" value="WH-like_DNA-bd_sf"/>
</dbReference>
<dbReference type="Pfam" id="PF00392">
    <property type="entry name" value="GntR"/>
    <property type="match status" value="1"/>
</dbReference>
<dbReference type="Proteomes" id="UP001500604">
    <property type="component" value="Unassembled WGS sequence"/>
</dbReference>
<dbReference type="CDD" id="cd07377">
    <property type="entry name" value="WHTH_GntR"/>
    <property type="match status" value="1"/>
</dbReference>
<name>A0ABP8V1T5_9GAMM</name>
<evidence type="ECO:0000256" key="2">
    <source>
        <dbReference type="ARBA" id="ARBA00023125"/>
    </source>
</evidence>
<keyword evidence="6" id="KW-1185">Reference proteome</keyword>
<dbReference type="InterPro" id="IPR050679">
    <property type="entry name" value="Bact_HTH_transcr_reg"/>
</dbReference>
<organism evidence="5 6">
    <name type="scientific">Kistimonas scapharcae</name>
    <dbReference type="NCBI Taxonomy" id="1036133"/>
    <lineage>
        <taxon>Bacteria</taxon>
        <taxon>Pseudomonadati</taxon>
        <taxon>Pseudomonadota</taxon>
        <taxon>Gammaproteobacteria</taxon>
        <taxon>Oceanospirillales</taxon>
        <taxon>Endozoicomonadaceae</taxon>
        <taxon>Kistimonas</taxon>
    </lineage>
</organism>
<dbReference type="InterPro" id="IPR028978">
    <property type="entry name" value="Chorismate_lyase_/UTRA_dom_sf"/>
</dbReference>
<keyword evidence="2" id="KW-0238">DNA-binding</keyword>
<proteinExistence type="predicted"/>
<feature type="domain" description="HTH gntR-type" evidence="4">
    <location>
        <begin position="26"/>
        <end position="94"/>
    </location>
</feature>